<keyword evidence="1" id="KW-1133">Transmembrane helix</keyword>
<name>A0A284S804_ARMOS</name>
<reference evidence="3" key="1">
    <citation type="journal article" date="2017" name="Nat. Ecol. Evol.">
        <title>Genome expansion and lineage-specific genetic innovations in the forest pathogenic fungi Armillaria.</title>
        <authorList>
            <person name="Sipos G."/>
            <person name="Prasanna A.N."/>
            <person name="Walter M.C."/>
            <person name="O'Connor E."/>
            <person name="Balint B."/>
            <person name="Krizsan K."/>
            <person name="Kiss B."/>
            <person name="Hess J."/>
            <person name="Varga T."/>
            <person name="Slot J."/>
            <person name="Riley R."/>
            <person name="Boka B."/>
            <person name="Rigling D."/>
            <person name="Barry K."/>
            <person name="Lee J."/>
            <person name="Mihaltcheva S."/>
            <person name="LaButti K."/>
            <person name="Lipzen A."/>
            <person name="Waldron R."/>
            <person name="Moloney N.M."/>
            <person name="Sperisen C."/>
            <person name="Kredics L."/>
            <person name="Vagvoelgyi C."/>
            <person name="Patrignani A."/>
            <person name="Fitzpatrick D."/>
            <person name="Nagy I."/>
            <person name="Doyle S."/>
            <person name="Anderson J.B."/>
            <person name="Grigoriev I.V."/>
            <person name="Gueldener U."/>
            <person name="Muensterkoetter M."/>
            <person name="Nagy L.G."/>
        </authorList>
    </citation>
    <scope>NUCLEOTIDE SEQUENCE [LARGE SCALE GENOMIC DNA]</scope>
    <source>
        <strain evidence="3">C18/9</strain>
    </source>
</reference>
<proteinExistence type="predicted"/>
<evidence type="ECO:0000256" key="1">
    <source>
        <dbReference type="SAM" id="Phobius"/>
    </source>
</evidence>
<organism evidence="2 3">
    <name type="scientific">Armillaria ostoyae</name>
    <name type="common">Armillaria root rot fungus</name>
    <dbReference type="NCBI Taxonomy" id="47428"/>
    <lineage>
        <taxon>Eukaryota</taxon>
        <taxon>Fungi</taxon>
        <taxon>Dikarya</taxon>
        <taxon>Basidiomycota</taxon>
        <taxon>Agaricomycotina</taxon>
        <taxon>Agaricomycetes</taxon>
        <taxon>Agaricomycetidae</taxon>
        <taxon>Agaricales</taxon>
        <taxon>Marasmiineae</taxon>
        <taxon>Physalacriaceae</taxon>
        <taxon>Armillaria</taxon>
    </lineage>
</organism>
<dbReference type="Proteomes" id="UP000219338">
    <property type="component" value="Unassembled WGS sequence"/>
</dbReference>
<dbReference type="AlphaFoldDB" id="A0A284S804"/>
<feature type="transmembrane region" description="Helical" evidence="1">
    <location>
        <begin position="143"/>
        <end position="165"/>
    </location>
</feature>
<protein>
    <submittedName>
        <fullName evidence="2">Uncharacterized protein</fullName>
    </submittedName>
</protein>
<keyword evidence="3" id="KW-1185">Reference proteome</keyword>
<accession>A0A284S804</accession>
<evidence type="ECO:0000313" key="3">
    <source>
        <dbReference type="Proteomes" id="UP000219338"/>
    </source>
</evidence>
<evidence type="ECO:0000313" key="2">
    <source>
        <dbReference type="EMBL" id="SJL17086.1"/>
    </source>
</evidence>
<keyword evidence="1" id="KW-0472">Membrane</keyword>
<sequence>MNDLFCSKFLIEAIEASPTQANANVTFAQSEPFQVDEGLTGDISASSTRDFSSPTSSACVDCGAPERLEAEIAGDIGSEARSMAAIPILVVMLDGSEQFRDVSSLLRLFFRFSAFTMQVFNVILSNSITIAPATPSKYGHKPAIIVGVVFGTFLLALITTILLIWRCRKRRALPHEGAFPTNLENDRQHIIWPYLKRLSIPPLRAFFHDEREHINHYPDVPPPPYSPLVTSE</sequence>
<gene>
    <name evidence="2" type="ORF">ARMOST_20628</name>
</gene>
<dbReference type="EMBL" id="FUEG01000040">
    <property type="protein sequence ID" value="SJL17086.1"/>
    <property type="molecule type" value="Genomic_DNA"/>
</dbReference>
<feature type="transmembrane region" description="Helical" evidence="1">
    <location>
        <begin position="108"/>
        <end position="131"/>
    </location>
</feature>
<keyword evidence="1" id="KW-0812">Transmembrane</keyword>